<comment type="caution">
    <text evidence="4">The sequence shown here is derived from an EMBL/GenBank/DDBJ whole genome shotgun (WGS) entry which is preliminary data.</text>
</comment>
<feature type="transmembrane region" description="Helical" evidence="2">
    <location>
        <begin position="12"/>
        <end position="33"/>
    </location>
</feature>
<keyword evidence="2" id="KW-0472">Membrane</keyword>
<feature type="compositionally biased region" description="Polar residues" evidence="1">
    <location>
        <begin position="118"/>
        <end position="127"/>
    </location>
</feature>
<organism evidence="4 5">
    <name type="scientific">Cellulomonas carbonis T26</name>
    <dbReference type="NCBI Taxonomy" id="947969"/>
    <lineage>
        <taxon>Bacteria</taxon>
        <taxon>Bacillati</taxon>
        <taxon>Actinomycetota</taxon>
        <taxon>Actinomycetes</taxon>
        <taxon>Micrococcales</taxon>
        <taxon>Cellulomonadaceae</taxon>
        <taxon>Cellulomonas</taxon>
    </lineage>
</organism>
<dbReference type="Pfam" id="PF07811">
    <property type="entry name" value="TadE"/>
    <property type="match status" value="1"/>
</dbReference>
<protein>
    <recommendedName>
        <fullName evidence="3">TadE-like domain-containing protein</fullName>
    </recommendedName>
</protein>
<dbReference type="InterPro" id="IPR012495">
    <property type="entry name" value="TadE-like_dom"/>
</dbReference>
<keyword evidence="2" id="KW-1133">Transmembrane helix</keyword>
<reference evidence="4 5" key="2">
    <citation type="journal article" date="2015" name="Stand. Genomic Sci.">
        <title>Draft genome sequence of Cellulomonas carbonis T26(T) and comparative analysis of six Cellulomonas genomes.</title>
        <authorList>
            <person name="Zhuang W."/>
            <person name="Zhang S."/>
            <person name="Xia X."/>
            <person name="Wang G."/>
        </authorList>
    </citation>
    <scope>NUCLEOTIDE SEQUENCE [LARGE SCALE GENOMIC DNA]</scope>
    <source>
        <strain evidence="4 5">T26</strain>
    </source>
</reference>
<evidence type="ECO:0000313" key="4">
    <source>
        <dbReference type="EMBL" id="KGM08591.1"/>
    </source>
</evidence>
<dbReference type="AlphaFoldDB" id="A0A0A0BKR9"/>
<evidence type="ECO:0000259" key="3">
    <source>
        <dbReference type="Pfam" id="PF07811"/>
    </source>
</evidence>
<evidence type="ECO:0000313" key="5">
    <source>
        <dbReference type="Proteomes" id="UP000029839"/>
    </source>
</evidence>
<feature type="domain" description="TadE-like" evidence="3">
    <location>
        <begin position="10"/>
        <end position="52"/>
    </location>
</feature>
<name>A0A0A0BKR9_9CELL</name>
<dbReference type="EMBL" id="AXCY01000192">
    <property type="protein sequence ID" value="KGM08591.1"/>
    <property type="molecule type" value="Genomic_DNA"/>
</dbReference>
<dbReference type="RefSeq" id="WP_043610408.1">
    <property type="nucleotide sequence ID" value="NZ_AXCY01000192.1"/>
</dbReference>
<accession>A0A0A0BKR9</accession>
<gene>
    <name evidence="4" type="ORF">N868_03250</name>
</gene>
<keyword evidence="5" id="KW-1185">Reference proteome</keyword>
<sequence>MSRVPDGDRGSMAVEIVVLVPVLVMVMMLVVAFGRYVSAEGAAEAAAREAVRAATLERDLASASAAARGTAADALPSTVSCDPAVLSGSFVAGGVVRVDLTCRVSWHDLGLIGLRGTSPVSASSSAPLDQYRRTGGP</sequence>
<evidence type="ECO:0000256" key="1">
    <source>
        <dbReference type="SAM" id="MobiDB-lite"/>
    </source>
</evidence>
<proteinExistence type="predicted"/>
<reference evidence="4 5" key="1">
    <citation type="submission" date="2013-08" db="EMBL/GenBank/DDBJ databases">
        <title>Genome sequencing of Cellulomonas carbonis T26.</title>
        <authorList>
            <person name="Chen F."/>
            <person name="Li Y."/>
            <person name="Wang G."/>
        </authorList>
    </citation>
    <scope>NUCLEOTIDE SEQUENCE [LARGE SCALE GENOMIC DNA]</scope>
    <source>
        <strain evidence="4 5">T26</strain>
    </source>
</reference>
<dbReference type="Proteomes" id="UP000029839">
    <property type="component" value="Unassembled WGS sequence"/>
</dbReference>
<feature type="region of interest" description="Disordered" evidence="1">
    <location>
        <begin position="118"/>
        <end position="137"/>
    </location>
</feature>
<keyword evidence="2" id="KW-0812">Transmembrane</keyword>
<evidence type="ECO:0000256" key="2">
    <source>
        <dbReference type="SAM" id="Phobius"/>
    </source>
</evidence>